<evidence type="ECO:0000313" key="3">
    <source>
        <dbReference type="Proteomes" id="UP000543642"/>
    </source>
</evidence>
<dbReference type="Gene3D" id="1.10.3210.10">
    <property type="entry name" value="Hypothetical protein af1432"/>
    <property type="match status" value="1"/>
</dbReference>
<reference evidence="2 3" key="1">
    <citation type="submission" date="2020-08" db="EMBL/GenBank/DDBJ databases">
        <title>Genomic Encyclopedia of Type Strains, Phase IV (KMG-IV): sequencing the most valuable type-strain genomes for metagenomic binning, comparative biology and taxonomic classification.</title>
        <authorList>
            <person name="Goeker M."/>
        </authorList>
    </citation>
    <scope>NUCLEOTIDE SEQUENCE [LARGE SCALE GENOMIC DNA]</scope>
    <source>
        <strain evidence="2 3">DSM 106146</strain>
    </source>
</reference>
<organism evidence="2 3">
    <name type="scientific">Catenibacillus scindens</name>
    <dbReference type="NCBI Taxonomy" id="673271"/>
    <lineage>
        <taxon>Bacteria</taxon>
        <taxon>Bacillati</taxon>
        <taxon>Bacillota</taxon>
        <taxon>Clostridia</taxon>
        <taxon>Lachnospirales</taxon>
        <taxon>Lachnospiraceae</taxon>
        <taxon>Catenibacillus</taxon>
    </lineage>
</organism>
<evidence type="ECO:0000313" key="2">
    <source>
        <dbReference type="EMBL" id="MBB5265875.1"/>
    </source>
</evidence>
<keyword evidence="3" id="KW-1185">Reference proteome</keyword>
<protein>
    <recommendedName>
        <fullName evidence="1">HD domain-containing protein</fullName>
    </recommendedName>
</protein>
<dbReference type="InterPro" id="IPR003607">
    <property type="entry name" value="HD/PDEase_dom"/>
</dbReference>
<proteinExistence type="predicted"/>
<dbReference type="Proteomes" id="UP000543642">
    <property type="component" value="Unassembled WGS sequence"/>
</dbReference>
<feature type="domain" description="HD" evidence="1">
    <location>
        <begin position="195"/>
        <end position="307"/>
    </location>
</feature>
<sequence length="341" mass="38958">MFNQDDGIRSELLAEYIRRSAPSPDLYDLFLRLYTITDYSAGVYGADLLQKLASGRSDEQIDRMNSALADYPEELPIYRGEAEGSTDYRQAFSWSLDINTAFFFACRHGDQNHARIIRARILKKDVIAFNLECKEKEILAVPGIPFEVTVERLIGPDSPLVMPPRYLDEYVKGIEQIRRLYKRHRKDITDHGQLHSARVLFLALAIIQAGKIKLNLTERTQLLIAIVFHDIGRRNDGVDDSHVKASREVYENNANSSAAPAVCFLIEYHCLDDKLAEEYLKSTDTIRARKRTWLLYQILKDADALDRVRFGIYDLDVNQLRLSITHKLVPLAVTAVTGIKI</sequence>
<dbReference type="SUPFAM" id="SSF109604">
    <property type="entry name" value="HD-domain/PDEase-like"/>
    <property type="match status" value="1"/>
</dbReference>
<evidence type="ECO:0000259" key="1">
    <source>
        <dbReference type="Pfam" id="PF01966"/>
    </source>
</evidence>
<dbReference type="InterPro" id="IPR006674">
    <property type="entry name" value="HD_domain"/>
</dbReference>
<dbReference type="CDD" id="cd00077">
    <property type="entry name" value="HDc"/>
    <property type="match status" value="1"/>
</dbReference>
<dbReference type="AlphaFoldDB" id="A0A7W8HCP1"/>
<accession>A0A7W8HCP1</accession>
<comment type="caution">
    <text evidence="2">The sequence shown here is derived from an EMBL/GenBank/DDBJ whole genome shotgun (WGS) entry which is preliminary data.</text>
</comment>
<dbReference type="Pfam" id="PF01966">
    <property type="entry name" value="HD"/>
    <property type="match status" value="1"/>
</dbReference>
<dbReference type="RefSeq" id="WP_183776019.1">
    <property type="nucleotide sequence ID" value="NZ_JACHFW010000015.1"/>
</dbReference>
<name>A0A7W8HCP1_9FIRM</name>
<gene>
    <name evidence="2" type="ORF">HNP82_003026</name>
</gene>
<dbReference type="EMBL" id="JACHFW010000015">
    <property type="protein sequence ID" value="MBB5265875.1"/>
    <property type="molecule type" value="Genomic_DNA"/>
</dbReference>